<sequence>MTANPYPNLGFNPTPGDATQVATLGAKVEAAAEAITETNALLYRLRNSTDDVWKGKGGEAFRDNFDATLARDLELAGAALLTARDLISTWHADLIAFQDTAKNLELEAATARAEHTNAVTALQQAKSNPDLNLANQTFTDSNQLAAAQARLDAAGAKLSAAVGTVNQCQTTIDAILARATSLHTTHSAKARTVATELDAAANFAPSEPDKSLWDRISDLWSWVDENRDQIHTVLSTTAAVGGLLAIVTPPPINGIALAVSLAAGVGALALDATDDELRDDLLHGSWKEKAGAAATVGGDALSIIPGVGGVVKAGKVAAVGGGVDDLGRFGQTWHAWGEAASDPGFVARAITDRNILGTTDSLASSGATNGVHSLLQLTTAEGKHFDEASPARALAVIQRFTGASYKSVDASNDDWG</sequence>
<accession>A0ABW1K0N5</accession>
<keyword evidence="2" id="KW-1185">Reference proteome</keyword>
<organism evidence="1 2">
    <name type="scientific">Nocardia lasii</name>
    <dbReference type="NCBI Taxonomy" id="1616107"/>
    <lineage>
        <taxon>Bacteria</taxon>
        <taxon>Bacillati</taxon>
        <taxon>Actinomycetota</taxon>
        <taxon>Actinomycetes</taxon>
        <taxon>Mycobacteriales</taxon>
        <taxon>Nocardiaceae</taxon>
        <taxon>Nocardia</taxon>
    </lineage>
</organism>
<proteinExistence type="predicted"/>
<evidence type="ECO:0008006" key="3">
    <source>
        <dbReference type="Google" id="ProtNLM"/>
    </source>
</evidence>
<comment type="caution">
    <text evidence="1">The sequence shown here is derived from an EMBL/GenBank/DDBJ whole genome shotgun (WGS) entry which is preliminary data.</text>
</comment>
<protein>
    <recommendedName>
        <fullName evidence="3">WXG100 family type VII secretion target</fullName>
    </recommendedName>
</protein>
<evidence type="ECO:0000313" key="1">
    <source>
        <dbReference type="EMBL" id="MFC6014033.1"/>
    </source>
</evidence>
<evidence type="ECO:0000313" key="2">
    <source>
        <dbReference type="Proteomes" id="UP001596223"/>
    </source>
</evidence>
<name>A0ABW1K0N5_9NOCA</name>
<reference evidence="2" key="1">
    <citation type="journal article" date="2019" name="Int. J. Syst. Evol. Microbiol.">
        <title>The Global Catalogue of Microorganisms (GCM) 10K type strain sequencing project: providing services to taxonomists for standard genome sequencing and annotation.</title>
        <authorList>
            <consortium name="The Broad Institute Genomics Platform"/>
            <consortium name="The Broad Institute Genome Sequencing Center for Infectious Disease"/>
            <person name="Wu L."/>
            <person name="Ma J."/>
        </authorList>
    </citation>
    <scope>NUCLEOTIDE SEQUENCE [LARGE SCALE GENOMIC DNA]</scope>
    <source>
        <strain evidence="2">CCUG 36956</strain>
    </source>
</reference>
<dbReference type="EMBL" id="JBHSQN010000015">
    <property type="protein sequence ID" value="MFC6014033.1"/>
    <property type="molecule type" value="Genomic_DNA"/>
</dbReference>
<dbReference type="RefSeq" id="WP_378609213.1">
    <property type="nucleotide sequence ID" value="NZ_JBHSQN010000015.1"/>
</dbReference>
<gene>
    <name evidence="1" type="ORF">ACFP3H_23505</name>
</gene>
<dbReference type="Proteomes" id="UP001596223">
    <property type="component" value="Unassembled WGS sequence"/>
</dbReference>